<keyword evidence="7" id="KW-0328">Glycosyltransferase</keyword>
<protein>
    <recommendedName>
        <fullName evidence="5">starch synthase</fullName>
        <ecNumber evidence="5">2.4.1.21</ecNumber>
    </recommendedName>
</protein>
<dbReference type="GO" id="GO:0009011">
    <property type="term" value="F:alpha-1,4-glucan glucosyltransferase (ADP-glucose donor) activity"/>
    <property type="evidence" value="ECO:0007669"/>
    <property type="project" value="UniProtKB-EC"/>
</dbReference>
<organism evidence="18 19">
    <name type="scientific">Cannabis sativa</name>
    <name type="common">Hemp</name>
    <name type="synonym">Marijuana</name>
    <dbReference type="NCBI Taxonomy" id="3483"/>
    <lineage>
        <taxon>Eukaryota</taxon>
        <taxon>Viridiplantae</taxon>
        <taxon>Streptophyta</taxon>
        <taxon>Embryophyta</taxon>
        <taxon>Tracheophyta</taxon>
        <taxon>Spermatophyta</taxon>
        <taxon>Magnoliopsida</taxon>
        <taxon>eudicotyledons</taxon>
        <taxon>Gunneridae</taxon>
        <taxon>Pentapetalae</taxon>
        <taxon>rosids</taxon>
        <taxon>fabids</taxon>
        <taxon>Rosales</taxon>
        <taxon>Cannabaceae</taxon>
        <taxon>Cannabis</taxon>
    </lineage>
</organism>
<feature type="compositionally biased region" description="Polar residues" evidence="15">
    <location>
        <begin position="443"/>
        <end position="466"/>
    </location>
</feature>
<dbReference type="CDD" id="cd17328">
    <property type="entry name" value="MFS_spinster_like"/>
    <property type="match status" value="1"/>
</dbReference>
<keyword evidence="19" id="KW-1185">Reference proteome</keyword>
<evidence type="ECO:0000256" key="13">
    <source>
        <dbReference type="ARBA" id="ARBA00023136"/>
    </source>
</evidence>
<dbReference type="Proteomes" id="UP000583929">
    <property type="component" value="Unassembled WGS sequence"/>
</dbReference>
<sequence length="1899" mass="209944">MRAYDREERHPQMEDEYEDYDDSGYGYEEEGDEEEGEEEEYEEEDPNLSKERLEYLAYRQRVKERIRKQRKKEGGSGPNNSYGDRKKLPYDNYGSFFGPSQPVIASRVIQESKSLLENQHLTPQLSNALHPDCQNDIAMLDTVPVPCTGFKHVHRKKSPSSSSALAKPGVHSLKPKVVNEVKTKVQKLKDTRDYSFLMDDDAEIPAPAKVPPQRNVSAPNSGVLLDLNLLLAMGLENFYFSLRKLIQGSHTERKSALMNGHSSKLPLASRPSSAAMDSRRQHSSSNGSGSGRHSISNGTGPGRPSSSNGTGSGRPSSGNGTGPGRPSSGNGTGPGRPSSGNGTGPGRPSSSNGTGRPIVTKNLPLRSPAPVVRKVATPAAKSSIPSSKSSIPSTKSSIPRTNSSSMPSMQKPFSSKLQPSISRQQQQLGQRRELQAPAKAKLSSKQSTGLSRPQINKPQRQSSSHLTSHDNRPKKKPMRRYSDDEGDEGDQAISMIRQMFGYNPKKFAGRDDDDDSDMEANFDDIQREEKRRVSERMKALMITTTTAIQWQRSPSSSKFNRASPKPPPFSSCLRLEGPGNAEISESSNGEAKKHTEVWQLFKEAQQNILYLNKQRLKAMRELDRTNKEKQLLLDKIEQLELERQSGAVKDKLSYCWEMLLRIDSMVLTGMISTDEASDLRRLIMDHKESIDDLLVDTLQKKDVEFLAALRHFSDRRKKNGFYIVHICTEMAPLISVGSMASYITGLSRALQRKGHLVEVILPKYESLNLNEVQGLHKIEVESYSYFNGQLHGNRIWTGVVCGIGVTLIEPQYYSSFFSRERVYGYPDDFERFSYFSRASLDYIVKSGKHPDVLHIHNWETAIIGPLFWDIFANQGLGGTRLLWTCHNLNMSHLEHPDKLELCGLDPARLHRPDRLQDNEKTHLVNILKGGIVYANKIIIMSSIQSKSKVISSQNQGLEPTLNIHKDKLAISPFGFDSSTWDPSQDNFLPENYSVDSMEGKITCKVALQKYMGLFENDSKIVSHYGRMATGEETPQGTRSAAPSPRGSNVANPTMSAQYNSSSSNLVFPQFGSTLNQPFALKLDRNNFSLWKTMVNAIVRGHRLDGYLTGARIKPQELIPVPGIDGQPGFGFETNPEAPELSAPEASSTHQSTTRMTDQDYVSHEYNIIQDDDLNDNEQSNTQHTGAVSSDHLKVGCILSEGSDVDMVNLKAIARSAIGRGVQFIVMGDGIMPDTSRGLESLEDELKDKDLRVVLRYDEELSHLIFAGSDIILCQSFHDPIFQAPLKALKYGAAPIALTSESYKFRYFVDHDFESTKFSRFISSTFGNLSLDEALNEFKNNSSNWKQNVMEGMRMDFSWDAECYINLKTMNIEVKHSSSDPNPNPNPETNGPQPPPPMATLPIHDSDRKPTWFTPKRLLVIFCIINMVNYVDRGAIASNGVNGSLGTCTDSGVCTSGTGIQGDFNLNNFQDGVLSSAFMVGLLIASPIFASLAKSHSPFRLIGVGLSVWTFAAVGCGISIDFWSITICRMLVGVGEASFISLAAPFIDDNAPPEQKTAWLAFFYMCIPTGIALGYVYGGVVGSNFSWRYAFFGEALLMLPFAVSGFLVKPLQLKGFAYVGSNKGVTTIEATSHVMEGSACAFIYCCQTDQMLSAFSKLSSQCSRFTKDMKVLLLDKVYVVNVLGYISYNFVIGAYSYWGPKAGYNIYHMSNADLLFGGITIVCGIFGTLAGGFILDKMDATISNAFKLLSGATFLGAIFCFSAFCLKSLYGFIALFAVGELLVFATQAPVNYVCLHCVKPSLRPLSMAMSTVSIHIFGDVPSSPLVGVLQDHLNNWRTTALILTAILFIAAAIWFIGIFLNSFDLSNEDDENQVAVINRDNRKPLLEENSNEEVGAPAPA</sequence>
<feature type="transmembrane region" description="Helical" evidence="16">
    <location>
        <begin position="1588"/>
        <end position="1607"/>
    </location>
</feature>
<name>A0A7J6I474_CANSA</name>
<feature type="region of interest" description="Disordered" evidence="15">
    <location>
        <begin position="256"/>
        <end position="495"/>
    </location>
</feature>
<evidence type="ECO:0000256" key="2">
    <source>
        <dbReference type="ARBA" id="ARBA00004141"/>
    </source>
</evidence>
<dbReference type="PANTHER" id="PTHR46083">
    <property type="match status" value="1"/>
</dbReference>
<feature type="compositionally biased region" description="Low complexity" evidence="15">
    <location>
        <begin position="376"/>
        <end position="398"/>
    </location>
</feature>
<evidence type="ECO:0000256" key="16">
    <source>
        <dbReference type="SAM" id="Phobius"/>
    </source>
</evidence>
<dbReference type="SUPFAM" id="SSF103473">
    <property type="entry name" value="MFS general substrate transporter"/>
    <property type="match status" value="1"/>
</dbReference>
<evidence type="ECO:0000313" key="18">
    <source>
        <dbReference type="EMBL" id="KAF4402126.1"/>
    </source>
</evidence>
<dbReference type="GO" id="GO:0016020">
    <property type="term" value="C:membrane"/>
    <property type="evidence" value="ECO:0007669"/>
    <property type="project" value="UniProtKB-SubCell"/>
</dbReference>
<feature type="compositionally biased region" description="Basic residues" evidence="15">
    <location>
        <begin position="60"/>
        <end position="71"/>
    </location>
</feature>
<dbReference type="InterPro" id="IPR020846">
    <property type="entry name" value="MFS_dom"/>
</dbReference>
<dbReference type="PROSITE" id="PS50850">
    <property type="entry name" value="MFS"/>
    <property type="match status" value="1"/>
</dbReference>
<dbReference type="InterPro" id="IPR013534">
    <property type="entry name" value="Starch_synth_cat_dom"/>
</dbReference>
<evidence type="ECO:0000256" key="5">
    <source>
        <dbReference type="ARBA" id="ARBA00012588"/>
    </source>
</evidence>
<evidence type="ECO:0000313" key="19">
    <source>
        <dbReference type="Proteomes" id="UP000583929"/>
    </source>
</evidence>
<dbReference type="PANTHER" id="PTHR46083:SF3">
    <property type="entry name" value="UDP-GLYCOSYLTRANSFERASE SUPERFAMILY PROTEIN"/>
    <property type="match status" value="1"/>
</dbReference>
<evidence type="ECO:0000256" key="12">
    <source>
        <dbReference type="ARBA" id="ARBA00023054"/>
    </source>
</evidence>
<feature type="transmembrane region" description="Helical" evidence="16">
    <location>
        <begin position="1676"/>
        <end position="1697"/>
    </location>
</feature>
<keyword evidence="9 16" id="KW-0812">Transmembrane</keyword>
<accession>A0A7J6I474</accession>
<feature type="domain" description="Major facilitator superfamily (MFS) profile" evidence="17">
    <location>
        <begin position="1417"/>
        <end position="1868"/>
    </location>
</feature>
<evidence type="ECO:0000256" key="4">
    <source>
        <dbReference type="ARBA" id="ARBA00006461"/>
    </source>
</evidence>
<feature type="region of interest" description="Disordered" evidence="15">
    <location>
        <begin position="1135"/>
        <end position="1156"/>
    </location>
</feature>
<gene>
    <name evidence="18" type="ORF">G4B88_017638</name>
</gene>
<dbReference type="EMBL" id="JAATIQ010000009">
    <property type="protein sequence ID" value="KAF4402126.1"/>
    <property type="molecule type" value="Genomic_DNA"/>
</dbReference>
<feature type="compositionally biased region" description="Low complexity" evidence="15">
    <location>
        <begin position="283"/>
        <end position="298"/>
    </location>
</feature>
<dbReference type="Gene3D" id="3.40.50.2000">
    <property type="entry name" value="Glycogen Phosphorylase B"/>
    <property type="match status" value="2"/>
</dbReference>
<feature type="transmembrane region" description="Helical" evidence="16">
    <location>
        <begin position="1472"/>
        <end position="1491"/>
    </location>
</feature>
<dbReference type="InterPro" id="IPR011701">
    <property type="entry name" value="MFS"/>
</dbReference>
<dbReference type="InterPro" id="IPR044770">
    <property type="entry name" value="MFS_spinster-like"/>
</dbReference>
<comment type="subcellular location">
    <subcellularLocation>
        <location evidence="2">Membrane</location>
        <topology evidence="2">Multi-pass membrane protein</topology>
    </subcellularLocation>
</comment>
<evidence type="ECO:0000256" key="8">
    <source>
        <dbReference type="ARBA" id="ARBA00022679"/>
    </source>
</evidence>
<feature type="transmembrane region" description="Helical" evidence="16">
    <location>
        <begin position="1525"/>
        <end position="1546"/>
    </location>
</feature>
<dbReference type="UniPathway" id="UPA00152"/>
<keyword evidence="13 16" id="KW-0472">Membrane</keyword>
<dbReference type="Pfam" id="PF07690">
    <property type="entry name" value="MFS_1"/>
    <property type="match status" value="1"/>
</dbReference>
<evidence type="ECO:0000259" key="17">
    <source>
        <dbReference type="PROSITE" id="PS50850"/>
    </source>
</evidence>
<dbReference type="Gene3D" id="1.20.1250.20">
    <property type="entry name" value="MFS general substrate transporter like domains"/>
    <property type="match status" value="1"/>
</dbReference>
<feature type="compositionally biased region" description="Basic and acidic residues" evidence="15">
    <location>
        <begin position="1"/>
        <end position="13"/>
    </location>
</feature>
<feature type="compositionally biased region" description="Polar residues" evidence="15">
    <location>
        <begin position="304"/>
        <end position="318"/>
    </location>
</feature>
<feature type="compositionally biased region" description="Low complexity" evidence="15">
    <location>
        <begin position="417"/>
        <end position="429"/>
    </location>
</feature>
<dbReference type="SUPFAM" id="SSF53756">
    <property type="entry name" value="UDP-Glycosyltransferase/glycogen phosphorylase"/>
    <property type="match status" value="2"/>
</dbReference>
<evidence type="ECO:0000256" key="6">
    <source>
        <dbReference type="ARBA" id="ARBA00022448"/>
    </source>
</evidence>
<dbReference type="Pfam" id="PF08243">
    <property type="entry name" value="SPT2"/>
    <property type="match status" value="1"/>
</dbReference>
<dbReference type="GO" id="GO:0019252">
    <property type="term" value="P:starch biosynthetic process"/>
    <property type="evidence" value="ECO:0007669"/>
    <property type="project" value="UniProtKB-UniPathway"/>
</dbReference>
<evidence type="ECO:0000256" key="7">
    <source>
        <dbReference type="ARBA" id="ARBA00022676"/>
    </source>
</evidence>
<feature type="region of interest" description="Disordered" evidence="15">
    <location>
        <begin position="1"/>
        <end position="87"/>
    </location>
</feature>
<comment type="pathway">
    <text evidence="3">Glycan biosynthesis; starch biosynthesis.</text>
</comment>
<dbReference type="SMART" id="SM00784">
    <property type="entry name" value="SPT2"/>
    <property type="match status" value="1"/>
</dbReference>
<evidence type="ECO:0000256" key="3">
    <source>
        <dbReference type="ARBA" id="ARBA00004727"/>
    </source>
</evidence>
<keyword evidence="11 16" id="KW-1133">Transmembrane helix</keyword>
<feature type="region of interest" description="Disordered" evidence="15">
    <location>
        <begin position="1029"/>
        <end position="1054"/>
    </location>
</feature>
<keyword evidence="10" id="KW-0750">Starch biosynthesis</keyword>
<feature type="compositionally biased region" description="Polar residues" evidence="15">
    <location>
        <begin position="1144"/>
        <end position="1155"/>
    </location>
</feature>
<dbReference type="InterPro" id="IPR013256">
    <property type="entry name" value="Chromatin_SPT2"/>
</dbReference>
<comment type="similarity">
    <text evidence="14">Belongs to the major facilitator superfamily. Spinster (TC 2.A.1.49) family.</text>
</comment>
<feature type="transmembrane region" description="Helical" evidence="16">
    <location>
        <begin position="1713"/>
        <end position="1733"/>
    </location>
</feature>
<comment type="caution">
    <text evidence="18">The sequence shown here is derived from an EMBL/GenBank/DDBJ whole genome shotgun (WGS) entry which is preliminary data.</text>
</comment>
<evidence type="ECO:0000256" key="14">
    <source>
        <dbReference type="ARBA" id="ARBA00024338"/>
    </source>
</evidence>
<keyword evidence="6" id="KW-0813">Transport</keyword>
<dbReference type="InterPro" id="IPR036259">
    <property type="entry name" value="MFS_trans_sf"/>
</dbReference>
<feature type="compositionally biased region" description="Polar residues" evidence="15">
    <location>
        <begin position="399"/>
        <end position="416"/>
    </location>
</feature>
<feature type="compositionally biased region" description="Polar residues" evidence="15">
    <location>
        <begin position="1032"/>
        <end position="1054"/>
    </location>
</feature>
<dbReference type="GO" id="GO:0022857">
    <property type="term" value="F:transmembrane transporter activity"/>
    <property type="evidence" value="ECO:0007669"/>
    <property type="project" value="InterPro"/>
</dbReference>
<proteinExistence type="inferred from homology"/>
<evidence type="ECO:0000256" key="15">
    <source>
        <dbReference type="SAM" id="MobiDB-lite"/>
    </source>
</evidence>
<evidence type="ECO:0000256" key="1">
    <source>
        <dbReference type="ARBA" id="ARBA00001478"/>
    </source>
</evidence>
<comment type="similarity">
    <text evidence="4">Belongs to the SPT2 family.</text>
</comment>
<feature type="transmembrane region" description="Helical" evidence="16">
    <location>
        <begin position="1498"/>
        <end position="1519"/>
    </location>
</feature>
<feature type="transmembrane region" description="Helical" evidence="16">
    <location>
        <begin position="1837"/>
        <end position="1859"/>
    </location>
</feature>
<keyword evidence="12" id="KW-0175">Coiled coil</keyword>
<feature type="region of interest" description="Disordered" evidence="15">
    <location>
        <begin position="1374"/>
        <end position="1405"/>
    </location>
</feature>
<dbReference type="EC" id="2.4.1.21" evidence="5"/>
<keyword evidence="8" id="KW-0808">Transferase</keyword>
<dbReference type="Pfam" id="PF08323">
    <property type="entry name" value="Glyco_transf_5"/>
    <property type="match status" value="1"/>
</dbReference>
<feature type="transmembrane region" description="Helical" evidence="16">
    <location>
        <begin position="1558"/>
        <end position="1576"/>
    </location>
</feature>
<feature type="compositionally biased region" description="Pro residues" evidence="15">
    <location>
        <begin position="1381"/>
        <end position="1398"/>
    </location>
</feature>
<reference evidence="18 19" key="1">
    <citation type="journal article" date="2020" name="bioRxiv">
        <title>Sequence and annotation of 42 cannabis genomes reveals extensive copy number variation in cannabinoid synthesis and pathogen resistance genes.</title>
        <authorList>
            <person name="Mckernan K.J."/>
            <person name="Helbert Y."/>
            <person name="Kane L.T."/>
            <person name="Ebling H."/>
            <person name="Zhang L."/>
            <person name="Liu B."/>
            <person name="Eaton Z."/>
            <person name="Mclaughlin S."/>
            <person name="Kingan S."/>
            <person name="Baybayan P."/>
            <person name="Concepcion G."/>
            <person name="Jordan M."/>
            <person name="Riva A."/>
            <person name="Barbazuk W."/>
            <person name="Harkins T."/>
        </authorList>
    </citation>
    <scope>NUCLEOTIDE SEQUENCE [LARGE SCALE GENOMIC DNA]</scope>
    <source>
        <strain evidence="19">cv. Jamaican Lion 4</strain>
        <tissue evidence="18">Leaf</tissue>
    </source>
</reference>
<evidence type="ECO:0000256" key="9">
    <source>
        <dbReference type="ARBA" id="ARBA00022692"/>
    </source>
</evidence>
<comment type="catalytic activity">
    <reaction evidence="1">
        <text>[(1-&gt;4)-alpha-D-glucosyl](n) + ADP-alpha-D-glucose = [(1-&gt;4)-alpha-D-glucosyl](n+1) + ADP + H(+)</text>
        <dbReference type="Rhea" id="RHEA:18189"/>
        <dbReference type="Rhea" id="RHEA-COMP:9584"/>
        <dbReference type="Rhea" id="RHEA-COMP:9587"/>
        <dbReference type="ChEBI" id="CHEBI:15378"/>
        <dbReference type="ChEBI" id="CHEBI:15444"/>
        <dbReference type="ChEBI" id="CHEBI:57498"/>
        <dbReference type="ChEBI" id="CHEBI:456216"/>
        <dbReference type="EC" id="2.4.1.21"/>
    </reaction>
</comment>
<evidence type="ECO:0000256" key="11">
    <source>
        <dbReference type="ARBA" id="ARBA00022989"/>
    </source>
</evidence>
<feature type="compositionally biased region" description="Acidic residues" evidence="15">
    <location>
        <begin position="14"/>
        <end position="46"/>
    </location>
</feature>
<evidence type="ECO:0000256" key="10">
    <source>
        <dbReference type="ARBA" id="ARBA00022922"/>
    </source>
</evidence>